<dbReference type="Proteomes" id="UP000271337">
    <property type="component" value="Unassembled WGS sequence"/>
</dbReference>
<feature type="compositionally biased region" description="Basic and acidic residues" evidence="1">
    <location>
        <begin position="155"/>
        <end position="171"/>
    </location>
</feature>
<name>A0A3M6Z1N8_HORWE</name>
<dbReference type="InterPro" id="IPR040009">
    <property type="entry name" value="Mtf2/C5D6.12-like"/>
</dbReference>
<feature type="region of interest" description="Disordered" evidence="1">
    <location>
        <begin position="458"/>
        <end position="482"/>
    </location>
</feature>
<dbReference type="AlphaFoldDB" id="A0A3M6Z1N8"/>
<feature type="compositionally biased region" description="Basic residues" evidence="1">
    <location>
        <begin position="104"/>
        <end position="113"/>
    </location>
</feature>
<evidence type="ECO:0000259" key="2">
    <source>
        <dbReference type="Pfam" id="PF19189"/>
    </source>
</evidence>
<evidence type="ECO:0000313" key="4">
    <source>
        <dbReference type="Proteomes" id="UP000271337"/>
    </source>
</evidence>
<gene>
    <name evidence="3" type="ORF">D0867_08856</name>
</gene>
<sequence length="482" mass="54024">MSIFTSEMAAKEAGRFLALGIRGGRSIHLPFLYRTSTIERRAYHVIDRHNRGTSDGSSEQDSGDIADEFPPSQNPFEEGEIRRRPPGGQPRNHQPSKFRESGRHNKGRRHKNFSPRSSDHVPFEKVEDNREAGLGLESSTMTPQERNAFQKLFEIRPKDEESAAPRGKGNDLDTILDSAVDNIKQRDRPAPQFPASLQAMAQEAKARRQAERDSKEDAREQARAEKISKDLEKTTALLETAETDLELWTRMKKHILNRVAALELDATSTLHQQAAAKAWQKQQAVETKHNTPESRSDESVYVSDLDILTTNLPPLLTRFMQIAQTNFPASPIDLNILLTLKSLGPSAFALGATTQLYNAHIAALFTRYGPTSLPTIAEVLREMDREVYEFDEETMWLIIKTIKSAKKYRQGHGSRGQEALWSMESAGRGVKEMLSWREIVETKRQEAALRKVREEEAARAAEVEEGGDGLDGDEVGKSVAAG</sequence>
<feature type="region of interest" description="Disordered" evidence="1">
    <location>
        <begin position="155"/>
        <end position="174"/>
    </location>
</feature>
<proteinExistence type="predicted"/>
<feature type="region of interest" description="Disordered" evidence="1">
    <location>
        <begin position="187"/>
        <end position="226"/>
    </location>
</feature>
<protein>
    <recommendedName>
        <fullName evidence="2">Mtf2-like C-terminal domain-containing protein</fullName>
    </recommendedName>
</protein>
<evidence type="ECO:0000256" key="1">
    <source>
        <dbReference type="SAM" id="MobiDB-lite"/>
    </source>
</evidence>
<dbReference type="PANTHER" id="PTHR39468:SF1">
    <property type="entry name" value="MTF2-LIKE C-TERMINAL DOMAIN-CONTAINING PROTEIN"/>
    <property type="match status" value="1"/>
</dbReference>
<feature type="compositionally biased region" description="Acidic residues" evidence="1">
    <location>
        <begin position="463"/>
        <end position="473"/>
    </location>
</feature>
<evidence type="ECO:0000313" key="3">
    <source>
        <dbReference type="EMBL" id="RMY08989.1"/>
    </source>
</evidence>
<dbReference type="EMBL" id="QWIL01001023">
    <property type="protein sequence ID" value="RMY08989.1"/>
    <property type="molecule type" value="Genomic_DNA"/>
</dbReference>
<dbReference type="OrthoDB" id="2444174at2759"/>
<feature type="domain" description="Mtf2-like C-terminal" evidence="2">
    <location>
        <begin position="225"/>
        <end position="427"/>
    </location>
</feature>
<accession>A0A3M6Z1N8</accession>
<organism evidence="3 4">
    <name type="scientific">Hortaea werneckii</name>
    <name type="common">Black yeast</name>
    <name type="synonym">Cladosporium werneckii</name>
    <dbReference type="NCBI Taxonomy" id="91943"/>
    <lineage>
        <taxon>Eukaryota</taxon>
        <taxon>Fungi</taxon>
        <taxon>Dikarya</taxon>
        <taxon>Ascomycota</taxon>
        <taxon>Pezizomycotina</taxon>
        <taxon>Dothideomycetes</taxon>
        <taxon>Dothideomycetidae</taxon>
        <taxon>Mycosphaerellales</taxon>
        <taxon>Teratosphaeriaceae</taxon>
        <taxon>Hortaea</taxon>
    </lineage>
</organism>
<feature type="compositionally biased region" description="Basic and acidic residues" evidence="1">
    <location>
        <begin position="204"/>
        <end position="226"/>
    </location>
</feature>
<feature type="region of interest" description="Disordered" evidence="1">
    <location>
        <begin position="49"/>
        <end position="125"/>
    </location>
</feature>
<comment type="caution">
    <text evidence="3">The sequence shown here is derived from an EMBL/GenBank/DDBJ whole genome shotgun (WGS) entry which is preliminary data.</text>
</comment>
<dbReference type="PANTHER" id="PTHR39468">
    <property type="entry name" value="CHROMOSOME 7, WHOLE GENOME SHOTGUN SEQUENCE"/>
    <property type="match status" value="1"/>
</dbReference>
<dbReference type="GO" id="GO:0005739">
    <property type="term" value="C:mitochondrion"/>
    <property type="evidence" value="ECO:0007669"/>
    <property type="project" value="InterPro"/>
</dbReference>
<dbReference type="Pfam" id="PF19189">
    <property type="entry name" value="Mtf2"/>
    <property type="match status" value="1"/>
</dbReference>
<dbReference type="InterPro" id="IPR043837">
    <property type="entry name" value="Mtf2-like_C"/>
</dbReference>
<reference evidence="3 4" key="1">
    <citation type="journal article" date="2018" name="BMC Genomics">
        <title>Genomic evidence for intraspecific hybridization in a clonal and extremely halotolerant yeast.</title>
        <authorList>
            <person name="Gostincar C."/>
            <person name="Stajich J.E."/>
            <person name="Zupancic J."/>
            <person name="Zalar P."/>
            <person name="Gunde-Cimerman N."/>
        </authorList>
    </citation>
    <scope>NUCLEOTIDE SEQUENCE [LARGE SCALE GENOMIC DNA]</scope>
    <source>
        <strain evidence="3 4">EXF-6669</strain>
    </source>
</reference>